<accession>A0ABP8LWP2</accession>
<dbReference type="InterPro" id="IPR012337">
    <property type="entry name" value="RNaseH-like_sf"/>
</dbReference>
<dbReference type="EMBL" id="BAABHC010000020">
    <property type="protein sequence ID" value="GAA4438941.1"/>
    <property type="molecule type" value="Genomic_DNA"/>
</dbReference>
<reference evidence="3" key="1">
    <citation type="journal article" date="2019" name="Int. J. Syst. Evol. Microbiol.">
        <title>The Global Catalogue of Microorganisms (GCM) 10K type strain sequencing project: providing services to taxonomists for standard genome sequencing and annotation.</title>
        <authorList>
            <consortium name="The Broad Institute Genomics Platform"/>
            <consortium name="The Broad Institute Genome Sequencing Center for Infectious Disease"/>
            <person name="Wu L."/>
            <person name="Ma J."/>
        </authorList>
    </citation>
    <scope>NUCLEOTIDE SEQUENCE [LARGE SCALE GENOMIC DNA]</scope>
    <source>
        <strain evidence="3">JCM 17926</strain>
    </source>
</reference>
<keyword evidence="3" id="KW-1185">Reference proteome</keyword>
<comment type="caution">
    <text evidence="2">The sequence shown here is derived from an EMBL/GenBank/DDBJ whole genome shotgun (WGS) entry which is preliminary data.</text>
</comment>
<gene>
    <name evidence="2" type="ORF">GCM10023188_34740</name>
</gene>
<sequence>MVLNFSRPVKPTDNAFIESFNGSFRDECLIVHWFLSLQNAQEKIEAWRQE</sequence>
<dbReference type="InterPro" id="IPR001584">
    <property type="entry name" value="Integrase_cat-core"/>
</dbReference>
<evidence type="ECO:0000313" key="2">
    <source>
        <dbReference type="EMBL" id="GAA4438941.1"/>
    </source>
</evidence>
<feature type="domain" description="Integrase catalytic" evidence="1">
    <location>
        <begin position="4"/>
        <end position="49"/>
    </location>
</feature>
<dbReference type="SUPFAM" id="SSF53098">
    <property type="entry name" value="Ribonuclease H-like"/>
    <property type="match status" value="1"/>
</dbReference>
<proteinExistence type="predicted"/>
<dbReference type="PANTHER" id="PTHR47515:SF1">
    <property type="entry name" value="BLR2054 PROTEIN"/>
    <property type="match status" value="1"/>
</dbReference>
<protein>
    <recommendedName>
        <fullName evidence="1">Integrase catalytic domain-containing protein</fullName>
    </recommendedName>
</protein>
<evidence type="ECO:0000259" key="1">
    <source>
        <dbReference type="Pfam" id="PF13683"/>
    </source>
</evidence>
<dbReference type="Pfam" id="PF13683">
    <property type="entry name" value="rve_3"/>
    <property type="match status" value="1"/>
</dbReference>
<organism evidence="2 3">
    <name type="scientific">Pontibacter saemangeumensis</name>
    <dbReference type="NCBI Taxonomy" id="1084525"/>
    <lineage>
        <taxon>Bacteria</taxon>
        <taxon>Pseudomonadati</taxon>
        <taxon>Bacteroidota</taxon>
        <taxon>Cytophagia</taxon>
        <taxon>Cytophagales</taxon>
        <taxon>Hymenobacteraceae</taxon>
        <taxon>Pontibacter</taxon>
    </lineage>
</organism>
<dbReference type="PANTHER" id="PTHR47515">
    <property type="entry name" value="LOW CALCIUM RESPONSE LOCUS PROTEIN T"/>
    <property type="match status" value="1"/>
</dbReference>
<name>A0ABP8LWP2_9BACT</name>
<dbReference type="Proteomes" id="UP001500552">
    <property type="component" value="Unassembled WGS sequence"/>
</dbReference>
<evidence type="ECO:0000313" key="3">
    <source>
        <dbReference type="Proteomes" id="UP001500552"/>
    </source>
</evidence>